<reference evidence="3" key="1">
    <citation type="journal article" date="2013" name="Nat. Genet.">
        <title>The duck genome and transcriptome provide insight into an avian influenza virus reservoir species.</title>
        <authorList>
            <person name="Huang Y."/>
            <person name="Li Y."/>
            <person name="Burt D.W."/>
            <person name="Chen H."/>
            <person name="Zhang Y."/>
            <person name="Qian W."/>
            <person name="Kim H."/>
            <person name="Gan S."/>
            <person name="Zhao Y."/>
            <person name="Li J."/>
            <person name="Yi K."/>
            <person name="Feng H."/>
            <person name="Zhu P."/>
            <person name="Li B."/>
            <person name="Liu Q."/>
            <person name="Fairley S."/>
            <person name="Magor K.E."/>
            <person name="Du Z."/>
            <person name="Hu X."/>
            <person name="Goodman L."/>
            <person name="Tafer H."/>
            <person name="Vignal A."/>
            <person name="Lee T."/>
            <person name="Kim K.W."/>
            <person name="Sheng Z."/>
            <person name="An Y."/>
            <person name="Searle S."/>
            <person name="Herrero J."/>
            <person name="Groenen M.A."/>
            <person name="Crooijmans R.P."/>
            <person name="Faraut T."/>
            <person name="Cai Q."/>
            <person name="Webster R.G."/>
            <person name="Aldridge J.R."/>
            <person name="Warren W.C."/>
            <person name="Bartschat S."/>
            <person name="Kehr S."/>
            <person name="Marz M."/>
            <person name="Stadler P.F."/>
            <person name="Smith J."/>
            <person name="Kraus R.H."/>
            <person name="Zhao Y."/>
            <person name="Ren L."/>
            <person name="Fei J."/>
            <person name="Morisson M."/>
            <person name="Kaiser P."/>
            <person name="Griffin D.K."/>
            <person name="Rao M."/>
            <person name="Pitel F."/>
            <person name="Wang J."/>
            <person name="Li N."/>
        </authorList>
    </citation>
    <scope>NUCLEOTIDE SEQUENCE [LARGE SCALE GENOMIC DNA]</scope>
</reference>
<proteinExistence type="predicted"/>
<dbReference type="EMBL" id="KB743530">
    <property type="protein sequence ID" value="EOA98237.1"/>
    <property type="molecule type" value="Genomic_DNA"/>
</dbReference>
<organism evidence="2 3">
    <name type="scientific">Anas platyrhynchos</name>
    <name type="common">Mallard</name>
    <name type="synonym">Anas boschas</name>
    <dbReference type="NCBI Taxonomy" id="8839"/>
    <lineage>
        <taxon>Eukaryota</taxon>
        <taxon>Metazoa</taxon>
        <taxon>Chordata</taxon>
        <taxon>Craniata</taxon>
        <taxon>Vertebrata</taxon>
        <taxon>Euteleostomi</taxon>
        <taxon>Archelosauria</taxon>
        <taxon>Archosauria</taxon>
        <taxon>Dinosauria</taxon>
        <taxon>Saurischia</taxon>
        <taxon>Theropoda</taxon>
        <taxon>Coelurosauria</taxon>
        <taxon>Aves</taxon>
        <taxon>Neognathae</taxon>
        <taxon>Galloanserae</taxon>
        <taxon>Anseriformes</taxon>
        <taxon>Anatidae</taxon>
        <taxon>Anatinae</taxon>
        <taxon>Anas</taxon>
    </lineage>
</organism>
<feature type="region of interest" description="Disordered" evidence="1">
    <location>
        <begin position="584"/>
        <end position="621"/>
    </location>
</feature>
<sequence length="699" mass="76427">MKCDGYPVVIFFSTTQRNSLLSEPAPPVTDWFYKLRHPEAYAQAQTHADSCGSPSAPHLCPRAAELSNSSSYSQLWVQSFRNMCPAWRAAPGPAAASHNHILQEGQRSPRSQWLRAAQTEEPAALTRHKPLESFSVCTEQGCFLMERSQGLRVVAVQRASSLRALESTSERAHIWQHLLSPLLAREGASNQKQQLSRGTQGGQDIRSSAHCPQLNTFTLNFTSPRSSAHCPQFNTFTLNLSLHQPHEARSKIPEAREEKELPAALHGLTARLQPSSLRAPPVPQAHYNCSVPVVFSGYTSSWAQCSCGRRKGIFFPPKPARTGQAVSSLKQPQQQEVKQLSSWKEKMQWTSLDTGICFTGKRGGENLNSAPASSGPVQWLLPAARAHQPKAKRELPLLQLSQVLTPHSRPYYLGRVFPTTKREPPKNQSRDSKRRKSSGLSVRERVLQRGCGYGLHPSVFVGCWEVTGSWALRAAGSNVALKPHLEAFHRGDFGRQGPALGSRWVSSCSHLSSSSLNKNNTGLRMKGRTNRGKYISTGSFACMFPCWKNARIILRAHLQEAGVLSKGRVEGNPACSEHLCAETPGHPRAANPAVDTPPGSPGTLRHRILGTRSPDGSNSGKAARGGDLVILLDGYWAKHRTISGTQIHLSPAAAAEGHQNTLGHLKQYQMTVSGPLNSTSLATLSVFIGCKWSLDTQVA</sequence>
<evidence type="ECO:0000256" key="1">
    <source>
        <dbReference type="SAM" id="MobiDB-lite"/>
    </source>
</evidence>
<name>R0LD65_ANAPL</name>
<feature type="region of interest" description="Disordered" evidence="1">
    <location>
        <begin position="414"/>
        <end position="441"/>
    </location>
</feature>
<evidence type="ECO:0000313" key="3">
    <source>
        <dbReference type="Proteomes" id="UP000296049"/>
    </source>
</evidence>
<protein>
    <submittedName>
        <fullName evidence="2">Uncharacterized protein</fullName>
    </submittedName>
</protein>
<dbReference type="AlphaFoldDB" id="R0LD65"/>
<accession>R0LD65</accession>
<gene>
    <name evidence="2" type="ORF">Anapl_08726</name>
</gene>
<feature type="compositionally biased region" description="Basic and acidic residues" evidence="1">
    <location>
        <begin position="420"/>
        <end position="431"/>
    </location>
</feature>
<dbReference type="Proteomes" id="UP000296049">
    <property type="component" value="Unassembled WGS sequence"/>
</dbReference>
<feature type="region of interest" description="Disordered" evidence="1">
    <location>
        <begin position="97"/>
        <end position="122"/>
    </location>
</feature>
<evidence type="ECO:0000313" key="2">
    <source>
        <dbReference type="EMBL" id="EOA98237.1"/>
    </source>
</evidence>
<keyword evidence="3" id="KW-1185">Reference proteome</keyword>